<proteinExistence type="predicted"/>
<dbReference type="AlphaFoldDB" id="A0A5N7BUD2"/>
<reference evidence="3" key="1">
    <citation type="submission" date="2019-04" db="EMBL/GenBank/DDBJ databases">
        <title>Friends and foes A comparative genomics studyof 23 Aspergillus species from section Flavi.</title>
        <authorList>
            <consortium name="DOE Joint Genome Institute"/>
            <person name="Kjaerbolling I."/>
            <person name="Vesth T."/>
            <person name="Frisvad J.C."/>
            <person name="Nybo J.L."/>
            <person name="Theobald S."/>
            <person name="Kildgaard S."/>
            <person name="Isbrandt T."/>
            <person name="Kuo A."/>
            <person name="Sato A."/>
            <person name="Lyhne E.K."/>
            <person name="Kogle M.E."/>
            <person name="Wiebenga A."/>
            <person name="Kun R.S."/>
            <person name="Lubbers R.J."/>
            <person name="Makela M.R."/>
            <person name="Barry K."/>
            <person name="Chovatia M."/>
            <person name="Clum A."/>
            <person name="Daum C."/>
            <person name="Haridas S."/>
            <person name="He G."/>
            <person name="LaButti K."/>
            <person name="Lipzen A."/>
            <person name="Mondo S."/>
            <person name="Riley R."/>
            <person name="Salamov A."/>
            <person name="Simmons B.A."/>
            <person name="Magnuson J.K."/>
            <person name="Henrissat B."/>
            <person name="Mortensen U.H."/>
            <person name="Larsen T.O."/>
            <person name="Devries R.P."/>
            <person name="Grigoriev I.V."/>
            <person name="Machida M."/>
            <person name="Baker S.E."/>
            <person name="Andersen M.R."/>
        </authorList>
    </citation>
    <scope>NUCLEOTIDE SEQUENCE [LARGE SCALE GENOMIC DNA]</scope>
    <source>
        <strain evidence="3">IBT 14317</strain>
    </source>
</reference>
<dbReference type="EMBL" id="ML735335">
    <property type="protein sequence ID" value="KAE8385441.1"/>
    <property type="molecule type" value="Genomic_DNA"/>
</dbReference>
<dbReference type="OrthoDB" id="5347452at2759"/>
<organism evidence="3">
    <name type="scientific">Petromyces alliaceus</name>
    <name type="common">Aspergillus alliaceus</name>
    <dbReference type="NCBI Taxonomy" id="209559"/>
    <lineage>
        <taxon>Eukaryota</taxon>
        <taxon>Fungi</taxon>
        <taxon>Dikarya</taxon>
        <taxon>Ascomycota</taxon>
        <taxon>Pezizomycotina</taxon>
        <taxon>Eurotiomycetes</taxon>
        <taxon>Eurotiomycetidae</taxon>
        <taxon>Eurotiales</taxon>
        <taxon>Aspergillaceae</taxon>
        <taxon>Aspergillus</taxon>
        <taxon>Aspergillus subgen. Circumdati</taxon>
    </lineage>
</organism>
<evidence type="ECO:0000313" key="3">
    <source>
        <dbReference type="EMBL" id="KAE8385441.1"/>
    </source>
</evidence>
<keyword evidence="2" id="KW-0812">Transmembrane</keyword>
<evidence type="ECO:0000256" key="1">
    <source>
        <dbReference type="SAM" id="MobiDB-lite"/>
    </source>
</evidence>
<gene>
    <name evidence="3" type="ORF">BDV23DRAFT_176246</name>
</gene>
<feature type="region of interest" description="Disordered" evidence="1">
    <location>
        <begin position="1"/>
        <end position="31"/>
    </location>
</feature>
<sequence>MALFTPRVTHTSDTNQVSLPPEPTIQSSDGGARRHKTFFGPASDCGYWGDIGTYRCDDNYPCRFHASNAAYPAMMGCCPNSPAGPCGGFYSVCYGRHQISQAPSLASFTDDIFAIFCTKDDYPHCLPWTWPEIGVSAFECTNFTLKGTATLYTAATYTNDLDVGVTMVSTVSISWMEDDELIRRLNLKPGSRPDVSFALVGAVIGAVAGGAAAISAAVLVLWMLRKKKRSNRRSGNRVSLGA</sequence>
<accession>A0A5N7BUD2</accession>
<keyword evidence="2" id="KW-0472">Membrane</keyword>
<evidence type="ECO:0000256" key="2">
    <source>
        <dbReference type="SAM" id="Phobius"/>
    </source>
</evidence>
<protein>
    <submittedName>
        <fullName evidence="3">Uncharacterized protein</fullName>
    </submittedName>
</protein>
<feature type="transmembrane region" description="Helical" evidence="2">
    <location>
        <begin position="197"/>
        <end position="224"/>
    </location>
</feature>
<keyword evidence="2" id="KW-1133">Transmembrane helix</keyword>
<dbReference type="Proteomes" id="UP000326877">
    <property type="component" value="Unassembled WGS sequence"/>
</dbReference>
<feature type="compositionally biased region" description="Polar residues" evidence="1">
    <location>
        <begin position="8"/>
        <end position="29"/>
    </location>
</feature>
<name>A0A5N7BUD2_PETAA</name>